<gene>
    <name evidence="4" type="ORF">LK07_19955</name>
</gene>
<accession>A0A221P1I7</accession>
<dbReference type="EMBL" id="CP022433">
    <property type="protein sequence ID" value="ASN25908.1"/>
    <property type="molecule type" value="Genomic_DNA"/>
</dbReference>
<dbReference type="Proteomes" id="UP000031501">
    <property type="component" value="Chromosome"/>
</dbReference>
<evidence type="ECO:0008006" key="6">
    <source>
        <dbReference type="Google" id="ProtNLM"/>
    </source>
</evidence>
<keyword evidence="2" id="KW-0812">Transmembrane</keyword>
<evidence type="ECO:0000256" key="2">
    <source>
        <dbReference type="SAM" id="Phobius"/>
    </source>
</evidence>
<name>A0A221P1I7_9ACTN</name>
<reference evidence="4 5" key="1">
    <citation type="submission" date="2017-07" db="EMBL/GenBank/DDBJ databases">
        <title>Genome sequence of Streptomyces pluripotens MUSC 137T.</title>
        <authorList>
            <person name="Ser H.-L."/>
            <person name="Lee L.-H."/>
        </authorList>
    </citation>
    <scope>NUCLEOTIDE SEQUENCE [LARGE SCALE GENOMIC DNA]</scope>
    <source>
        <strain evidence="4 5">MUSC 137</strain>
    </source>
</reference>
<keyword evidence="5" id="KW-1185">Reference proteome</keyword>
<proteinExistence type="predicted"/>
<feature type="transmembrane region" description="Helical" evidence="2">
    <location>
        <begin position="460"/>
        <end position="482"/>
    </location>
</feature>
<evidence type="ECO:0000256" key="3">
    <source>
        <dbReference type="SAM" id="SignalP"/>
    </source>
</evidence>
<dbReference type="OrthoDB" id="4282035at2"/>
<dbReference type="STRING" id="1355015.LK06_018795"/>
<evidence type="ECO:0000256" key="1">
    <source>
        <dbReference type="SAM" id="MobiDB-lite"/>
    </source>
</evidence>
<keyword evidence="2" id="KW-1133">Transmembrane helix</keyword>
<dbReference type="AlphaFoldDB" id="A0A221P1I7"/>
<sequence>MKRWTRGVAAAAVLVGTSAPSAVGAPRTDGKGLTIEAPPTYYTQMSHPTSVGLSVTVDAGSGSSVRGVTLTMDASEVQGTVRMRAKRSCTKGAGYVFTCHLTSSHQRSELYDLVVLGADKRARAGAHGTVRFSATGPNGQRAEAEMVMTAGTPEFWGRKLSFTDAPVGKPVKIWGGVLNHGPMAASGFVVRMGGGPRLKLDHRYSNCRYEEVGESSARCVFDTPVEPGEAYAFDAPFVVEGGKDLTKGTVEMRILAPGQDEDPASLTNRRFEVPGKGPKLGLTPTGPTGFSPKYHTIPIDTDRHVDIRAVAGGLRGQPGDVIPLEVGLRNQGQGRVDSRYLRYEIVPPKGVTLIPPDVPSVDPDGDELPSWNCSPRKPGEDRYVCGTKNLGPGASDTQVLRFRIDGRTTGTGYVRAVLKGGYAERDSDKGNNAAAIKVQVPGARADEGPGSDGRSGGPGWGLTVGAGLAGALALAASAWYAVRRYRS</sequence>
<keyword evidence="3" id="KW-0732">Signal</keyword>
<evidence type="ECO:0000313" key="4">
    <source>
        <dbReference type="EMBL" id="ASN25908.1"/>
    </source>
</evidence>
<organism evidence="4 5">
    <name type="scientific">Streptomyces pluripotens</name>
    <dbReference type="NCBI Taxonomy" id="1355015"/>
    <lineage>
        <taxon>Bacteria</taxon>
        <taxon>Bacillati</taxon>
        <taxon>Actinomycetota</taxon>
        <taxon>Actinomycetes</taxon>
        <taxon>Kitasatosporales</taxon>
        <taxon>Streptomycetaceae</taxon>
        <taxon>Streptomyces</taxon>
    </lineage>
</organism>
<protein>
    <recommendedName>
        <fullName evidence="6">DUF11 domain-containing protein</fullName>
    </recommendedName>
</protein>
<feature type="signal peptide" evidence="3">
    <location>
        <begin position="1"/>
        <end position="24"/>
    </location>
</feature>
<feature type="region of interest" description="Disordered" evidence="1">
    <location>
        <begin position="355"/>
        <end position="375"/>
    </location>
</feature>
<dbReference type="RefSeq" id="WP_039650837.1">
    <property type="nucleotide sequence ID" value="NZ_CP021080.1"/>
</dbReference>
<feature type="chain" id="PRO_5039562240" description="DUF11 domain-containing protein" evidence="3">
    <location>
        <begin position="25"/>
        <end position="487"/>
    </location>
</feature>
<keyword evidence="2" id="KW-0472">Membrane</keyword>
<evidence type="ECO:0000313" key="5">
    <source>
        <dbReference type="Proteomes" id="UP000031501"/>
    </source>
</evidence>
<dbReference type="KEGG" id="splu:LK06_018795"/>